<dbReference type="OrthoDB" id="465329at2"/>
<dbReference type="Proteomes" id="UP000010472">
    <property type="component" value="Chromosome"/>
</dbReference>
<dbReference type="eggNOG" id="ENOG5032TGH">
    <property type="taxonomic scope" value="Bacteria"/>
</dbReference>
<organism evidence="1 2">
    <name type="scientific">Crinalium epipsammum PCC 9333</name>
    <dbReference type="NCBI Taxonomy" id="1173022"/>
    <lineage>
        <taxon>Bacteria</taxon>
        <taxon>Bacillati</taxon>
        <taxon>Cyanobacteriota</taxon>
        <taxon>Cyanophyceae</taxon>
        <taxon>Gomontiellales</taxon>
        <taxon>Gomontiellaceae</taxon>
        <taxon>Crinalium</taxon>
    </lineage>
</organism>
<gene>
    <name evidence="1" type="ORF">Cri9333_1053</name>
</gene>
<dbReference type="AlphaFoldDB" id="K9VWT7"/>
<dbReference type="EMBL" id="CP003620">
    <property type="protein sequence ID" value="AFZ11967.1"/>
    <property type="molecule type" value="Genomic_DNA"/>
</dbReference>
<proteinExistence type="predicted"/>
<name>K9VWT7_9CYAN</name>
<protein>
    <submittedName>
        <fullName evidence="1">Uncharacterized protein</fullName>
    </submittedName>
</protein>
<evidence type="ECO:0000313" key="1">
    <source>
        <dbReference type="EMBL" id="AFZ11967.1"/>
    </source>
</evidence>
<keyword evidence="2" id="KW-1185">Reference proteome</keyword>
<dbReference type="RefSeq" id="WP_015202089.1">
    <property type="nucleotide sequence ID" value="NC_019753.1"/>
</dbReference>
<sequence length="133" mass="14881">MTGLDLEQEIGKMARAMMARNTTIGDALIAYLRTQLTEEEVAGIVLVSLERLLWLDGDLFLWTLQNFLPQSILNEMRKITTVTLCKQLIGKNFMLGEDFSVNAHGQLLLNTEAKRAILPNLKSSELSPVTSVF</sequence>
<dbReference type="PATRIC" id="fig|1173022.3.peg.1143"/>
<accession>K9VWT7</accession>
<dbReference type="KEGG" id="cep:Cri9333_1053"/>
<dbReference type="HOGENOM" id="CLU_1945704_0_0_3"/>
<reference evidence="1 2" key="1">
    <citation type="submission" date="2012-06" db="EMBL/GenBank/DDBJ databases">
        <title>Finished chromosome of genome of Crinalium epipsammum PCC 9333.</title>
        <authorList>
            <consortium name="US DOE Joint Genome Institute"/>
            <person name="Gugger M."/>
            <person name="Coursin T."/>
            <person name="Rippka R."/>
            <person name="Tandeau De Marsac N."/>
            <person name="Huntemann M."/>
            <person name="Wei C.-L."/>
            <person name="Han J."/>
            <person name="Detter J.C."/>
            <person name="Han C."/>
            <person name="Tapia R."/>
            <person name="Davenport K."/>
            <person name="Daligault H."/>
            <person name="Erkkila T."/>
            <person name="Gu W."/>
            <person name="Munk A.C.C."/>
            <person name="Teshima H."/>
            <person name="Xu Y."/>
            <person name="Chain P."/>
            <person name="Chen A."/>
            <person name="Krypides N."/>
            <person name="Mavromatis K."/>
            <person name="Markowitz V."/>
            <person name="Szeto E."/>
            <person name="Ivanova N."/>
            <person name="Mikhailova N."/>
            <person name="Ovchinnikova G."/>
            <person name="Pagani I."/>
            <person name="Pati A."/>
            <person name="Goodwin L."/>
            <person name="Peters L."/>
            <person name="Pitluck S."/>
            <person name="Woyke T."/>
            <person name="Kerfeld C."/>
        </authorList>
    </citation>
    <scope>NUCLEOTIDE SEQUENCE [LARGE SCALE GENOMIC DNA]</scope>
    <source>
        <strain evidence="1 2">PCC 9333</strain>
    </source>
</reference>
<evidence type="ECO:0000313" key="2">
    <source>
        <dbReference type="Proteomes" id="UP000010472"/>
    </source>
</evidence>